<gene>
    <name evidence="2" type="ORF">GIB67_011932</name>
</gene>
<proteinExistence type="predicted"/>
<feature type="compositionally biased region" description="Basic and acidic residues" evidence="1">
    <location>
        <begin position="34"/>
        <end position="45"/>
    </location>
</feature>
<dbReference type="EMBL" id="JACGCM010001854">
    <property type="protein sequence ID" value="KAF6148157.1"/>
    <property type="molecule type" value="Genomic_DNA"/>
</dbReference>
<comment type="caution">
    <text evidence="2">The sequence shown here is derived from an EMBL/GenBank/DDBJ whole genome shotgun (WGS) entry which is preliminary data.</text>
</comment>
<evidence type="ECO:0000313" key="2">
    <source>
        <dbReference type="EMBL" id="KAF6148157.1"/>
    </source>
</evidence>
<protein>
    <submittedName>
        <fullName evidence="2">Uncharacterized protein</fullName>
    </submittedName>
</protein>
<dbReference type="Proteomes" id="UP000541444">
    <property type="component" value="Unassembled WGS sequence"/>
</dbReference>
<feature type="region of interest" description="Disordered" evidence="1">
    <location>
        <begin position="1"/>
        <end position="72"/>
    </location>
</feature>
<evidence type="ECO:0000313" key="3">
    <source>
        <dbReference type="Proteomes" id="UP000541444"/>
    </source>
</evidence>
<organism evidence="2 3">
    <name type="scientific">Kingdonia uniflora</name>
    <dbReference type="NCBI Taxonomy" id="39325"/>
    <lineage>
        <taxon>Eukaryota</taxon>
        <taxon>Viridiplantae</taxon>
        <taxon>Streptophyta</taxon>
        <taxon>Embryophyta</taxon>
        <taxon>Tracheophyta</taxon>
        <taxon>Spermatophyta</taxon>
        <taxon>Magnoliopsida</taxon>
        <taxon>Ranunculales</taxon>
        <taxon>Circaeasteraceae</taxon>
        <taxon>Kingdonia</taxon>
    </lineage>
</organism>
<keyword evidence="3" id="KW-1185">Reference proteome</keyword>
<sequence length="211" mass="23133">MASFAISVEGDGTKNLDDHDEQPLSDDDAILQNPKREKTNGELKGRLKGVLEMNVPKKKATSKQTSGQNKHGEISPYETLVLGTTNTYQTSGNDQNNQQGEVNIHENHVFDGTFNIHQPTEKSFVDLLNGQFYGVNPNQAVCSWPYMSAPPGSIGGFGYPRHQSMSYDSYHQPSLQGYAPHFPSGYLTQVLANATGFISSILSESDVNHIS</sequence>
<accession>A0A7J7LZX2</accession>
<evidence type="ECO:0000256" key="1">
    <source>
        <dbReference type="SAM" id="MobiDB-lite"/>
    </source>
</evidence>
<dbReference type="AlphaFoldDB" id="A0A7J7LZX2"/>
<reference evidence="2 3" key="1">
    <citation type="journal article" date="2020" name="IScience">
        <title>Genome Sequencing of the Endangered Kingdonia uniflora (Circaeasteraceae, Ranunculales) Reveals Potential Mechanisms of Evolutionary Specialization.</title>
        <authorList>
            <person name="Sun Y."/>
            <person name="Deng T."/>
            <person name="Zhang A."/>
            <person name="Moore M.J."/>
            <person name="Landis J.B."/>
            <person name="Lin N."/>
            <person name="Zhang H."/>
            <person name="Zhang X."/>
            <person name="Huang J."/>
            <person name="Zhang X."/>
            <person name="Sun H."/>
            <person name="Wang H."/>
        </authorList>
    </citation>
    <scope>NUCLEOTIDE SEQUENCE [LARGE SCALE GENOMIC DNA]</scope>
    <source>
        <strain evidence="2">TB1705</strain>
        <tissue evidence="2">Leaf</tissue>
    </source>
</reference>
<name>A0A7J7LZX2_9MAGN</name>
<feature type="compositionally biased region" description="Acidic residues" evidence="1">
    <location>
        <begin position="18"/>
        <end position="29"/>
    </location>
</feature>